<dbReference type="EMBL" id="CAADRP010000002">
    <property type="protein sequence ID" value="VFU21367.1"/>
    <property type="molecule type" value="Genomic_DNA"/>
</dbReference>
<gene>
    <name evidence="1" type="ORF">SVIM_LOCUS12942</name>
</gene>
<proteinExistence type="predicted"/>
<sequence length="83" mass="9957">MEEGDWNGRSYCKERQIVDNYRNLCLCGMSYVKEYISLSLELVVYEMYKILPHVIRRYFYVTALKPLKSKMVLYSTRVQFLGL</sequence>
<name>A0A6N2KDH2_SALVM</name>
<reference evidence="1" key="1">
    <citation type="submission" date="2019-03" db="EMBL/GenBank/DDBJ databases">
        <authorList>
            <person name="Mank J."/>
            <person name="Almeida P."/>
        </authorList>
    </citation>
    <scope>NUCLEOTIDE SEQUENCE</scope>
    <source>
        <strain evidence="1">78183</strain>
    </source>
</reference>
<dbReference type="AlphaFoldDB" id="A0A6N2KDH2"/>
<evidence type="ECO:0000313" key="1">
    <source>
        <dbReference type="EMBL" id="VFU21367.1"/>
    </source>
</evidence>
<accession>A0A6N2KDH2</accession>
<protein>
    <submittedName>
        <fullName evidence="1">Uncharacterized protein</fullName>
    </submittedName>
</protein>
<organism evidence="1">
    <name type="scientific">Salix viminalis</name>
    <name type="common">Common osier</name>
    <name type="synonym">Basket willow</name>
    <dbReference type="NCBI Taxonomy" id="40686"/>
    <lineage>
        <taxon>Eukaryota</taxon>
        <taxon>Viridiplantae</taxon>
        <taxon>Streptophyta</taxon>
        <taxon>Embryophyta</taxon>
        <taxon>Tracheophyta</taxon>
        <taxon>Spermatophyta</taxon>
        <taxon>Magnoliopsida</taxon>
        <taxon>eudicotyledons</taxon>
        <taxon>Gunneridae</taxon>
        <taxon>Pentapetalae</taxon>
        <taxon>rosids</taxon>
        <taxon>fabids</taxon>
        <taxon>Malpighiales</taxon>
        <taxon>Salicaceae</taxon>
        <taxon>Saliceae</taxon>
        <taxon>Salix</taxon>
    </lineage>
</organism>